<dbReference type="EMBL" id="JAQRFI010000051">
    <property type="protein sequence ID" value="MDC9590908.1"/>
    <property type="molecule type" value="Genomic_DNA"/>
</dbReference>
<dbReference type="InterPro" id="IPR016191">
    <property type="entry name" value="Ribonuclease/ribotoxin"/>
</dbReference>
<evidence type="ECO:0000256" key="3">
    <source>
        <dbReference type="ARBA" id="ARBA00022214"/>
    </source>
</evidence>
<evidence type="ECO:0000256" key="5">
    <source>
        <dbReference type="ARBA" id="ARBA00022722"/>
    </source>
</evidence>
<comment type="subcellular location">
    <subcellularLocation>
        <location evidence="1">Secreted</location>
    </subcellularLocation>
</comment>
<dbReference type="Proteomes" id="UP001217178">
    <property type="component" value="Unassembled WGS sequence"/>
</dbReference>
<feature type="region of interest" description="Disordered" evidence="7">
    <location>
        <begin position="42"/>
        <end position="88"/>
    </location>
</feature>
<keyword evidence="4" id="KW-0964">Secreted</keyword>
<evidence type="ECO:0000256" key="1">
    <source>
        <dbReference type="ARBA" id="ARBA00004613"/>
    </source>
</evidence>
<dbReference type="PRINTS" id="PR00117">
    <property type="entry name" value="BARNASE"/>
</dbReference>
<evidence type="ECO:0000256" key="6">
    <source>
        <dbReference type="ARBA" id="ARBA00022801"/>
    </source>
</evidence>
<keyword evidence="8" id="KW-1133">Transmembrane helix</keyword>
<evidence type="ECO:0000313" key="10">
    <source>
        <dbReference type="Proteomes" id="UP001217178"/>
    </source>
</evidence>
<dbReference type="Pfam" id="PF00545">
    <property type="entry name" value="Ribonuclease"/>
    <property type="match status" value="1"/>
</dbReference>
<evidence type="ECO:0000256" key="7">
    <source>
        <dbReference type="SAM" id="MobiDB-lite"/>
    </source>
</evidence>
<keyword evidence="5" id="KW-0540">Nuclease</keyword>
<evidence type="ECO:0000256" key="8">
    <source>
        <dbReference type="SAM" id="Phobius"/>
    </source>
</evidence>
<evidence type="ECO:0000256" key="4">
    <source>
        <dbReference type="ARBA" id="ARBA00022525"/>
    </source>
</evidence>
<gene>
    <name evidence="9" type="ORF">PSI23_16865</name>
</gene>
<comment type="caution">
    <text evidence="9">The sequence shown here is derived from an EMBL/GenBank/DDBJ whole genome shotgun (WGS) entry which is preliminary data.</text>
</comment>
<dbReference type="InterPro" id="IPR000026">
    <property type="entry name" value="N1-like"/>
</dbReference>
<keyword evidence="10" id="KW-1185">Reference proteome</keyword>
<keyword evidence="6" id="KW-0378">Hydrolase</keyword>
<dbReference type="InterPro" id="IPR001887">
    <property type="entry name" value="Barnase"/>
</dbReference>
<sequence length="252" mass="28163">MKKGTSVFVVSILVVLLVLAIVYFAFSKRSFVPSVVNTSNISTLNSTGKGTNDKGTNDKGTTKQGAVSPDKSPQDKNTVSLDKPPLQDKGKVFLDKSVQDKNTVSLDKPPLQDKGKVFLDKPPLQDKGKVFLDKPSNQASKNIERLTKYSSVAAYINKRHRLPPFYIQRGKAFQLGWDPKKRNLCEVAPGKAIGGDRYNRRDNKLPQKPNRTWFEANVDYQCGHGSKAKLIYSSDGLVYLTDNQYKSFKKIY</sequence>
<feature type="transmembrane region" description="Helical" evidence="8">
    <location>
        <begin position="7"/>
        <end position="26"/>
    </location>
</feature>
<feature type="compositionally biased region" description="Basic and acidic residues" evidence="7">
    <location>
        <begin position="51"/>
        <end position="61"/>
    </location>
</feature>
<dbReference type="SUPFAM" id="SSF53933">
    <property type="entry name" value="Microbial ribonucleases"/>
    <property type="match status" value="1"/>
</dbReference>
<keyword evidence="8" id="KW-0472">Membrane</keyword>
<organism evidence="9 10">
    <name type="scientific">Xenorhabdus yunnanensis</name>
    <dbReference type="NCBI Taxonomy" id="3025878"/>
    <lineage>
        <taxon>Bacteria</taxon>
        <taxon>Pseudomonadati</taxon>
        <taxon>Pseudomonadota</taxon>
        <taxon>Gammaproteobacteria</taxon>
        <taxon>Enterobacterales</taxon>
        <taxon>Morganellaceae</taxon>
        <taxon>Xenorhabdus</taxon>
    </lineage>
</organism>
<keyword evidence="8" id="KW-0812">Transmembrane</keyword>
<dbReference type="InterPro" id="IPR053753">
    <property type="entry name" value="RNase_N1/T1-like_sf"/>
</dbReference>
<evidence type="ECO:0000313" key="9">
    <source>
        <dbReference type="EMBL" id="MDC9590908.1"/>
    </source>
</evidence>
<accession>A0ABT5LK99</accession>
<evidence type="ECO:0000256" key="2">
    <source>
        <dbReference type="ARBA" id="ARBA00009006"/>
    </source>
</evidence>
<dbReference type="Gene3D" id="3.40.20.20">
    <property type="match status" value="2"/>
</dbReference>
<proteinExistence type="inferred from homology"/>
<dbReference type="RefSeq" id="WP_273556180.1">
    <property type="nucleotide sequence ID" value="NZ_JAQRFI010000051.1"/>
</dbReference>
<name>A0ABT5LK99_9GAMM</name>
<comment type="similarity">
    <text evidence="2">Belongs to the ribonuclease N1/T1 family.</text>
</comment>
<protein>
    <recommendedName>
        <fullName evidence="3">Ribonuclease</fullName>
    </recommendedName>
</protein>
<reference evidence="9 10" key="1">
    <citation type="submission" date="2023-02" db="EMBL/GenBank/DDBJ databases">
        <title>Entomopathogenic bacteria.</title>
        <authorList>
            <person name="Machado R.A."/>
        </authorList>
    </citation>
    <scope>NUCLEOTIDE SEQUENCE [LARGE SCALE GENOMIC DNA]</scope>
    <source>
        <strain evidence="9 10">XENO-10</strain>
    </source>
</reference>